<reference evidence="1 2" key="2">
    <citation type="submission" date="2015-01" db="EMBL/GenBank/DDBJ databases">
        <title>Complete genome sequence of Pyrinomonas methylaliphatogenes type strain K22T.</title>
        <authorList>
            <person name="Lee K.C.Y."/>
            <person name="Power J.F."/>
            <person name="Dunfield P.F."/>
            <person name="Morgan X.C."/>
            <person name="Huttenhower C."/>
            <person name="Stott M.B."/>
        </authorList>
    </citation>
    <scope>NUCLEOTIDE SEQUENCE [LARGE SCALE GENOMIC DNA]</scope>
    <source>
        <strain evidence="1 2">K22</strain>
    </source>
</reference>
<evidence type="ECO:0000313" key="2">
    <source>
        <dbReference type="Proteomes" id="UP000031518"/>
    </source>
</evidence>
<proteinExistence type="predicted"/>
<dbReference type="Proteomes" id="UP000031518">
    <property type="component" value="Unassembled WGS sequence"/>
</dbReference>
<dbReference type="RefSeq" id="WP_157770702.1">
    <property type="nucleotide sequence ID" value="NZ_CBXV010000004.1"/>
</dbReference>
<keyword evidence="2" id="KW-1185">Reference proteome</keyword>
<gene>
    <name evidence="1" type="ORF">PYK22_01188</name>
</gene>
<dbReference type="STRING" id="454194.PYK22_01188"/>
<organism evidence="1 2">
    <name type="scientific">Pyrinomonas methylaliphatogenes</name>
    <dbReference type="NCBI Taxonomy" id="454194"/>
    <lineage>
        <taxon>Bacteria</taxon>
        <taxon>Pseudomonadati</taxon>
        <taxon>Acidobacteriota</taxon>
        <taxon>Blastocatellia</taxon>
        <taxon>Blastocatellales</taxon>
        <taxon>Pyrinomonadaceae</taxon>
        <taxon>Pyrinomonas</taxon>
    </lineage>
</organism>
<protein>
    <submittedName>
        <fullName evidence="1">Uncharacterized protein</fullName>
    </submittedName>
</protein>
<accession>A0A0B6WYG8</accession>
<sequence length="108" mass="12217">MRRIVKIRRRRRAAKDDCLKSAPLLKPGHIYALPDGRKLVLEADGDGYLLYHPLVWGGLPWVSSCPIEYEIDAHGRILTSTGQPTPWRAEDLRELGTAVENSERSALR</sequence>
<name>A0A0B6WYG8_9BACT</name>
<reference evidence="1 2" key="1">
    <citation type="submission" date="2013-12" db="EMBL/GenBank/DDBJ databases">
        <authorList>
            <person name="Stott M."/>
        </authorList>
    </citation>
    <scope>NUCLEOTIDE SEQUENCE [LARGE SCALE GENOMIC DNA]</scope>
    <source>
        <strain evidence="1 2">K22</strain>
    </source>
</reference>
<dbReference type="AlphaFoldDB" id="A0A0B6WYG8"/>
<dbReference type="EMBL" id="CBXV010000004">
    <property type="protein sequence ID" value="CDM65190.1"/>
    <property type="molecule type" value="Genomic_DNA"/>
</dbReference>
<evidence type="ECO:0000313" key="1">
    <source>
        <dbReference type="EMBL" id="CDM65190.1"/>
    </source>
</evidence>